<name>A0ABY4AXP4_9MICO</name>
<dbReference type="InterPro" id="IPR036365">
    <property type="entry name" value="PGBD-like_sf"/>
</dbReference>
<keyword evidence="2" id="KW-1185">Reference proteome</keyword>
<evidence type="ECO:0000313" key="1">
    <source>
        <dbReference type="EMBL" id="UOE27187.1"/>
    </source>
</evidence>
<protein>
    <submittedName>
        <fullName evidence="1">Peptidoglycan-binding protein</fullName>
    </submittedName>
</protein>
<dbReference type="EMBL" id="CP094533">
    <property type="protein sequence ID" value="UOE27187.1"/>
    <property type="molecule type" value="Genomic_DNA"/>
</dbReference>
<reference evidence="1 2" key="1">
    <citation type="submission" date="2022-03" db="EMBL/GenBank/DDBJ databases">
        <title>Agromyces sp. isolated from the gut of P. brevitarsis seulensis larvae.</title>
        <authorList>
            <person name="Won M."/>
            <person name="Kwon S.-W."/>
        </authorList>
    </citation>
    <scope>NUCLEOTIDE SEQUENCE [LARGE SCALE GENOMIC DNA]</scope>
    <source>
        <strain evidence="1 2">KACC 16215</strain>
    </source>
</reference>
<proteinExistence type="predicted"/>
<dbReference type="SUPFAM" id="SSF47090">
    <property type="entry name" value="PGBD-like"/>
    <property type="match status" value="1"/>
</dbReference>
<gene>
    <name evidence="1" type="ORF">MTP13_05225</name>
</gene>
<evidence type="ECO:0000313" key="2">
    <source>
        <dbReference type="Proteomes" id="UP000831304"/>
    </source>
</evidence>
<sequence>MKTRPSAAGIASLALTGAAVFASGAISVWLWLTPSIPTSLTAPVEAEEAPVSLQEFGDPRTVALDIAHAPDTTVTARTAGVVTSQACVAGSTIASGSPIISVDGHPIVALATSMPLWRDLTIGDKGADVEVLQAELARLGYPLHPDGTLGSGSVEALEDLFGKAGDTSSLEGSVPAGRIVWLPMPSTPVASCDTEVSASIGVGDTIATVRGGLTRVSVQQMPADLAPGDRSLTLDAVTVPVGADGGVTDPAALAQLQGVAALLTSSAAVAAKSTSEPAASERVTGELSLTNPLTVAIVPPAAVYSISETTGCVASGGRGYAVTIVGSQLGQTYVHLVEAAVELETVDLSPGRQPSCE</sequence>
<organism evidence="1 2">
    <name type="scientific">Agromyces soli</name>
    <dbReference type="NCBI Taxonomy" id="659012"/>
    <lineage>
        <taxon>Bacteria</taxon>
        <taxon>Bacillati</taxon>
        <taxon>Actinomycetota</taxon>
        <taxon>Actinomycetes</taxon>
        <taxon>Micrococcales</taxon>
        <taxon>Microbacteriaceae</taxon>
        <taxon>Agromyces</taxon>
    </lineage>
</organism>
<dbReference type="RefSeq" id="WP_243570033.1">
    <property type="nucleotide sequence ID" value="NZ_BAAARD010000002.1"/>
</dbReference>
<accession>A0ABY4AXP4</accession>
<dbReference type="Proteomes" id="UP000831304">
    <property type="component" value="Chromosome"/>
</dbReference>